<keyword evidence="1 2" id="KW-0732">Signal</keyword>
<dbReference type="InterPro" id="IPR011250">
    <property type="entry name" value="OMP/PagP_B-barrel"/>
</dbReference>
<accession>A0ABW5ZR75</accession>
<evidence type="ECO:0000256" key="1">
    <source>
        <dbReference type="ARBA" id="ARBA00022729"/>
    </source>
</evidence>
<proteinExistence type="predicted"/>
<feature type="signal peptide" evidence="2">
    <location>
        <begin position="1"/>
        <end position="20"/>
    </location>
</feature>
<evidence type="ECO:0000313" key="5">
    <source>
        <dbReference type="Proteomes" id="UP001597548"/>
    </source>
</evidence>
<evidence type="ECO:0000313" key="4">
    <source>
        <dbReference type="EMBL" id="MFD2914391.1"/>
    </source>
</evidence>
<feature type="chain" id="PRO_5047266833" evidence="2">
    <location>
        <begin position="21"/>
        <end position="198"/>
    </location>
</feature>
<dbReference type="Gene3D" id="2.40.160.20">
    <property type="match status" value="1"/>
</dbReference>
<dbReference type="InterPro" id="IPR027385">
    <property type="entry name" value="Beta-barrel_OMP"/>
</dbReference>
<evidence type="ECO:0000259" key="3">
    <source>
        <dbReference type="Pfam" id="PF13505"/>
    </source>
</evidence>
<dbReference type="Proteomes" id="UP001597548">
    <property type="component" value="Unassembled WGS sequence"/>
</dbReference>
<evidence type="ECO:0000256" key="2">
    <source>
        <dbReference type="SAM" id="SignalP"/>
    </source>
</evidence>
<dbReference type="SUPFAM" id="SSF56925">
    <property type="entry name" value="OMPA-like"/>
    <property type="match status" value="1"/>
</dbReference>
<keyword evidence="5" id="KW-1185">Reference proteome</keyword>
<gene>
    <name evidence="4" type="ORF">ACFS29_01975</name>
</gene>
<reference evidence="5" key="1">
    <citation type="journal article" date="2019" name="Int. J. Syst. Evol. Microbiol.">
        <title>The Global Catalogue of Microorganisms (GCM) 10K type strain sequencing project: providing services to taxonomists for standard genome sequencing and annotation.</title>
        <authorList>
            <consortium name="The Broad Institute Genomics Platform"/>
            <consortium name="The Broad Institute Genome Sequencing Center for Infectious Disease"/>
            <person name="Wu L."/>
            <person name="Ma J."/>
        </authorList>
    </citation>
    <scope>NUCLEOTIDE SEQUENCE [LARGE SCALE GENOMIC DNA]</scope>
    <source>
        <strain evidence="5">KCTC 32514</strain>
    </source>
</reference>
<comment type="caution">
    <text evidence="4">The sequence shown here is derived from an EMBL/GenBank/DDBJ whole genome shotgun (WGS) entry which is preliminary data.</text>
</comment>
<name>A0ABW5ZR75_9FLAO</name>
<organism evidence="4 5">
    <name type="scientific">Psychroserpens luteus</name>
    <dbReference type="NCBI Taxonomy" id="1434066"/>
    <lineage>
        <taxon>Bacteria</taxon>
        <taxon>Pseudomonadati</taxon>
        <taxon>Bacteroidota</taxon>
        <taxon>Flavobacteriia</taxon>
        <taxon>Flavobacteriales</taxon>
        <taxon>Flavobacteriaceae</taxon>
        <taxon>Psychroserpens</taxon>
    </lineage>
</organism>
<sequence>MKKLLFIAAVAVFGLSNVNAQDEAPAFGFAEGDIFATGSIAFGSESEGDLKTNSFNFSPKAGYFVSENIAVGVALGVTTSKLEEPGFEDLKGNMFEAGVFGRYYFTPAKQFSIFGELGANYETSKLEQGPNELKNDGFNIGLAPGISYFVSDCFALEASFGVLNYATNEDDIDGAESTDTFSFGLDLTDINFGIVYKF</sequence>
<dbReference type="RefSeq" id="WP_194507916.1">
    <property type="nucleotide sequence ID" value="NZ_JADILU010000003.1"/>
</dbReference>
<protein>
    <submittedName>
        <fullName evidence="4">Outer membrane beta-barrel protein</fullName>
    </submittedName>
</protein>
<dbReference type="Pfam" id="PF13505">
    <property type="entry name" value="OMP_b-brl"/>
    <property type="match status" value="1"/>
</dbReference>
<feature type="domain" description="Outer membrane protein beta-barrel" evidence="3">
    <location>
        <begin position="8"/>
        <end position="198"/>
    </location>
</feature>
<dbReference type="EMBL" id="JBHUOS010000001">
    <property type="protein sequence ID" value="MFD2914391.1"/>
    <property type="molecule type" value="Genomic_DNA"/>
</dbReference>